<evidence type="ECO:0000256" key="6">
    <source>
        <dbReference type="ARBA" id="ARBA00023194"/>
    </source>
</evidence>
<comment type="similarity">
    <text evidence="2">Belongs to the ATP-dependent AMP-binding enzyme family.</text>
</comment>
<dbReference type="GO" id="GO:0017000">
    <property type="term" value="P:antibiotic biosynthetic process"/>
    <property type="evidence" value="ECO:0007669"/>
    <property type="project" value="UniProtKB-KW"/>
</dbReference>
<dbReference type="InterPro" id="IPR006162">
    <property type="entry name" value="Ppantetheine_attach_site"/>
</dbReference>
<keyword evidence="3" id="KW-0596">Phosphopantetheine</keyword>
<evidence type="ECO:0000256" key="5">
    <source>
        <dbReference type="ARBA" id="ARBA00022737"/>
    </source>
</evidence>
<dbReference type="PROSITE" id="PS00012">
    <property type="entry name" value="PHOSPHOPANTETHEINE"/>
    <property type="match status" value="2"/>
</dbReference>
<keyword evidence="5" id="KW-0677">Repeat</keyword>
<feature type="domain" description="Carrier" evidence="8">
    <location>
        <begin position="992"/>
        <end position="1067"/>
    </location>
</feature>
<evidence type="ECO:0000256" key="1">
    <source>
        <dbReference type="ARBA" id="ARBA00001957"/>
    </source>
</evidence>
<evidence type="ECO:0000256" key="2">
    <source>
        <dbReference type="ARBA" id="ARBA00006432"/>
    </source>
</evidence>
<dbReference type="NCBIfam" id="NF003417">
    <property type="entry name" value="PRK04813.1"/>
    <property type="match status" value="2"/>
</dbReference>
<dbReference type="Gene3D" id="3.30.559.30">
    <property type="entry name" value="Nonribosomal peptide synthetase, condensation domain"/>
    <property type="match status" value="3"/>
</dbReference>
<dbReference type="InterPro" id="IPR023213">
    <property type="entry name" value="CAT-like_dom_sf"/>
</dbReference>
<dbReference type="EMBL" id="BMSX01000004">
    <property type="protein sequence ID" value="GGR05342.1"/>
    <property type="molecule type" value="Genomic_DNA"/>
</dbReference>
<dbReference type="PANTHER" id="PTHR45527">
    <property type="entry name" value="NONRIBOSOMAL PEPTIDE SYNTHETASE"/>
    <property type="match status" value="1"/>
</dbReference>
<dbReference type="Gene3D" id="3.40.50.980">
    <property type="match status" value="2"/>
</dbReference>
<feature type="domain" description="Carrier" evidence="8">
    <location>
        <begin position="2054"/>
        <end position="2128"/>
    </location>
</feature>
<proteinExistence type="inferred from homology"/>
<keyword evidence="4" id="KW-0597">Phosphoprotein</keyword>
<dbReference type="CDD" id="cd05930">
    <property type="entry name" value="A_NRPS"/>
    <property type="match status" value="2"/>
</dbReference>
<protein>
    <recommendedName>
        <fullName evidence="8">Carrier domain-containing protein</fullName>
    </recommendedName>
</protein>
<dbReference type="GO" id="GO:0044550">
    <property type="term" value="P:secondary metabolite biosynthetic process"/>
    <property type="evidence" value="ECO:0007669"/>
    <property type="project" value="UniProtKB-ARBA"/>
</dbReference>
<evidence type="ECO:0000259" key="8">
    <source>
        <dbReference type="PROSITE" id="PS50075"/>
    </source>
</evidence>
<evidence type="ECO:0000256" key="3">
    <source>
        <dbReference type="ARBA" id="ARBA00022450"/>
    </source>
</evidence>
<dbReference type="RefSeq" id="WP_189934726.1">
    <property type="nucleotide sequence ID" value="NZ_BMSX01000004.1"/>
</dbReference>
<dbReference type="FunFam" id="3.40.50.980:FF:000001">
    <property type="entry name" value="Non-ribosomal peptide synthetase"/>
    <property type="match status" value="1"/>
</dbReference>
<dbReference type="FunFam" id="1.10.1200.10:FF:000016">
    <property type="entry name" value="Non-ribosomal peptide synthase"/>
    <property type="match status" value="1"/>
</dbReference>
<reference evidence="9" key="1">
    <citation type="journal article" date="2014" name="Int. J. Syst. Evol. Microbiol.">
        <title>Complete genome sequence of Corynebacterium casei LMG S-19264T (=DSM 44701T), isolated from a smear-ripened cheese.</title>
        <authorList>
            <consortium name="US DOE Joint Genome Institute (JGI-PGF)"/>
            <person name="Walter F."/>
            <person name="Albersmeier A."/>
            <person name="Kalinowski J."/>
            <person name="Ruckert C."/>
        </authorList>
    </citation>
    <scope>NUCLEOTIDE SEQUENCE</scope>
    <source>
        <strain evidence="9">JCM 4346</strain>
    </source>
</reference>
<dbReference type="GO" id="GO:0008610">
    <property type="term" value="P:lipid biosynthetic process"/>
    <property type="evidence" value="ECO:0007669"/>
    <property type="project" value="UniProtKB-ARBA"/>
</dbReference>
<keyword evidence="6" id="KW-0045">Antibiotic biosynthesis</keyword>
<gene>
    <name evidence="9" type="ORF">GCM10010251_21260</name>
</gene>
<accession>A0A918F695</accession>
<evidence type="ECO:0000313" key="10">
    <source>
        <dbReference type="Proteomes" id="UP000658320"/>
    </source>
</evidence>
<dbReference type="Pfam" id="PF13193">
    <property type="entry name" value="AMP-binding_C"/>
    <property type="match status" value="2"/>
</dbReference>
<dbReference type="SUPFAM" id="SSF47336">
    <property type="entry name" value="ACP-like"/>
    <property type="match status" value="2"/>
</dbReference>
<dbReference type="Pfam" id="PF00501">
    <property type="entry name" value="AMP-binding"/>
    <property type="match status" value="2"/>
</dbReference>
<dbReference type="InterPro" id="IPR000873">
    <property type="entry name" value="AMP-dep_synth/lig_dom"/>
</dbReference>
<dbReference type="InterPro" id="IPR010060">
    <property type="entry name" value="NRPS_synth"/>
</dbReference>
<dbReference type="Gene3D" id="3.30.300.30">
    <property type="match status" value="2"/>
</dbReference>
<dbReference type="SMART" id="SM00823">
    <property type="entry name" value="PKS_PP"/>
    <property type="match status" value="2"/>
</dbReference>
<dbReference type="FunFam" id="3.30.300.30:FF:000010">
    <property type="entry name" value="Enterobactin synthetase component F"/>
    <property type="match status" value="2"/>
</dbReference>
<dbReference type="FunFam" id="2.30.38.10:FF:000001">
    <property type="entry name" value="Non-ribosomal peptide synthetase PvdI"/>
    <property type="match status" value="1"/>
</dbReference>
<dbReference type="FunFam" id="3.30.559.30:FF:000001">
    <property type="entry name" value="Non-ribosomal peptide synthetase"/>
    <property type="match status" value="1"/>
</dbReference>
<dbReference type="InterPro" id="IPR042099">
    <property type="entry name" value="ANL_N_sf"/>
</dbReference>
<dbReference type="InterPro" id="IPR009081">
    <property type="entry name" value="PP-bd_ACP"/>
</dbReference>
<dbReference type="CDD" id="cd19540">
    <property type="entry name" value="LCL_NRPS-like"/>
    <property type="match status" value="1"/>
</dbReference>
<dbReference type="Gene3D" id="3.40.50.12780">
    <property type="entry name" value="N-terminal domain of ligase-like"/>
    <property type="match status" value="1"/>
</dbReference>
<evidence type="ECO:0000256" key="7">
    <source>
        <dbReference type="SAM" id="MobiDB-lite"/>
    </source>
</evidence>
<name>A0A918F695_9ACTN</name>
<dbReference type="SUPFAM" id="SSF52777">
    <property type="entry name" value="CoA-dependent acyltransferases"/>
    <property type="match status" value="6"/>
</dbReference>
<evidence type="ECO:0000313" key="9">
    <source>
        <dbReference type="EMBL" id="GGR05342.1"/>
    </source>
</evidence>
<dbReference type="InterPro" id="IPR020845">
    <property type="entry name" value="AMP-binding_CS"/>
</dbReference>
<dbReference type="InterPro" id="IPR025110">
    <property type="entry name" value="AMP-bd_C"/>
</dbReference>
<dbReference type="InterPro" id="IPR001242">
    <property type="entry name" value="Condensation_dom"/>
</dbReference>
<dbReference type="SUPFAM" id="SSF56801">
    <property type="entry name" value="Acetyl-CoA synthetase-like"/>
    <property type="match status" value="2"/>
</dbReference>
<dbReference type="GO" id="GO:0043041">
    <property type="term" value="P:amino acid activation for nonribosomal peptide biosynthetic process"/>
    <property type="evidence" value="ECO:0007669"/>
    <property type="project" value="TreeGrafter"/>
</dbReference>
<dbReference type="Gene3D" id="3.30.559.10">
    <property type="entry name" value="Chloramphenicol acetyltransferase-like domain"/>
    <property type="match status" value="3"/>
</dbReference>
<keyword evidence="10" id="KW-1185">Reference proteome</keyword>
<dbReference type="Gene3D" id="1.10.1200.10">
    <property type="entry name" value="ACP-like"/>
    <property type="match status" value="2"/>
</dbReference>
<dbReference type="Gene3D" id="2.30.38.10">
    <property type="entry name" value="Luciferase, Domain 3"/>
    <property type="match status" value="1"/>
</dbReference>
<evidence type="ECO:0000256" key="4">
    <source>
        <dbReference type="ARBA" id="ARBA00022553"/>
    </source>
</evidence>
<dbReference type="FunFam" id="3.40.50.12780:FF:000012">
    <property type="entry name" value="Non-ribosomal peptide synthetase"/>
    <property type="match status" value="1"/>
</dbReference>
<dbReference type="GO" id="GO:0031177">
    <property type="term" value="F:phosphopantetheine binding"/>
    <property type="evidence" value="ECO:0007669"/>
    <property type="project" value="InterPro"/>
</dbReference>
<dbReference type="Proteomes" id="UP000658320">
    <property type="component" value="Unassembled WGS sequence"/>
</dbReference>
<comment type="cofactor">
    <cofactor evidence="1">
        <name>pantetheine 4'-phosphate</name>
        <dbReference type="ChEBI" id="CHEBI:47942"/>
    </cofactor>
</comment>
<reference evidence="9" key="2">
    <citation type="submission" date="2020-09" db="EMBL/GenBank/DDBJ databases">
        <authorList>
            <person name="Sun Q."/>
            <person name="Ohkuma M."/>
        </authorList>
    </citation>
    <scope>NUCLEOTIDE SEQUENCE</scope>
    <source>
        <strain evidence="9">JCM 4346</strain>
    </source>
</reference>
<comment type="caution">
    <text evidence="9">The sequence shown here is derived from an EMBL/GenBank/DDBJ whole genome shotgun (WGS) entry which is preliminary data.</text>
</comment>
<dbReference type="PROSITE" id="PS00455">
    <property type="entry name" value="AMP_BINDING"/>
    <property type="match status" value="2"/>
</dbReference>
<dbReference type="PANTHER" id="PTHR45527:SF1">
    <property type="entry name" value="FATTY ACID SYNTHASE"/>
    <property type="match status" value="1"/>
</dbReference>
<dbReference type="InterPro" id="IPR010071">
    <property type="entry name" value="AA_adenyl_dom"/>
</dbReference>
<dbReference type="GO" id="GO:0072330">
    <property type="term" value="P:monocarboxylic acid biosynthetic process"/>
    <property type="evidence" value="ECO:0007669"/>
    <property type="project" value="UniProtKB-ARBA"/>
</dbReference>
<dbReference type="GO" id="GO:0005737">
    <property type="term" value="C:cytoplasm"/>
    <property type="evidence" value="ECO:0007669"/>
    <property type="project" value="TreeGrafter"/>
</dbReference>
<dbReference type="InterPro" id="IPR020806">
    <property type="entry name" value="PKS_PP-bd"/>
</dbReference>
<feature type="region of interest" description="Disordered" evidence="7">
    <location>
        <begin position="84"/>
        <end position="113"/>
    </location>
</feature>
<dbReference type="NCBIfam" id="TIGR01720">
    <property type="entry name" value="NRPS-para261"/>
    <property type="match status" value="1"/>
</dbReference>
<organism evidence="9 10">
    <name type="scientific">Streptomyces aurantiogriseus</name>
    <dbReference type="NCBI Taxonomy" id="66870"/>
    <lineage>
        <taxon>Bacteria</taxon>
        <taxon>Bacillati</taxon>
        <taxon>Actinomycetota</taxon>
        <taxon>Actinomycetes</taxon>
        <taxon>Kitasatosporales</taxon>
        <taxon>Streptomycetaceae</taxon>
        <taxon>Streptomyces</taxon>
    </lineage>
</organism>
<dbReference type="Pfam" id="PF00668">
    <property type="entry name" value="Condensation"/>
    <property type="match status" value="3"/>
</dbReference>
<sequence length="2634" mass="281155">MSESFSHELPLSLAQREMWYAQQLDPGNPVFTMADHLDLHGPLDPARLQAAWRRLLAETDALRAVFTERDGEAVQTIREFTARTESAGGLHPAEPTHPTGPLATPTVPVRDLRRESDPDAVSRRLMAEDLARPSSLDVGAVRWDLHRLTDEHHRFYVSANHILLDGFSRTPFYRRFAELYAGDTTGAPLPALRVLVDDERAYLDSAKHERDARFWAGRFAETPEPTRLSPRRSARARHTLRWNSPVPAATVTRLERVAWESRVTLPAALVAATASYLAQVTGGSRVLLTLPVPARSTPVARSVPGMRANFLPLPLDVTPALTRDALLEHTAAELRSTLRHQGYRGDRLRRELGLSAEAELSYGPTVNVLESGAGLVFGECTARLHNHSTGPVPGLQVIYLDAPDGRWTLRLDANPGLFTDEELAAHGERLLGHLESFALAPAALPLGRIDVTLPAERQVVLEDWNATVRTGGFTDVVERVRELAAEAPDAIAVDDGTVRLTYAELCARADEVALRLSGAGVSTGSLVALVADPGAQFVAAVLGVLATGAAWIPLDVHAPVARGAALLADSGADALLFSPAREGYAHQLLAAGEHWPKIVELHEGEPSDAPTGARTPSVAAAGVGDDLAYVIFTSGSTGRPKGAMVHRAGMVNHLLAKVEDLELTAADTVVHNAPVTFDISVWQMLAALVSGGRTRVVPRSLAADPQGLFALVDEEDISVLEVVPSLLRAAVDDWDSGAARPALSCLRHLVVTGEALPADLCRRWFAHFPDVPLVNAYGPTEASDDVTHAFIRSEADLGDVHTPIGSAIRNTRLYVLGDGLRPVPVGAPGELYVGGVGVGRGYLDDPRRTSAVFVADPFAPTPGARMYRTGDRVRHRADGRLEFLERVDHQVKIRGHRIELGEVEAALRQVTGVTDAAVDVAVDSAGTMRLAAFVTGDVDVAEVKAELAGTLPDYMVPAAFVVLDRLPLTPNGKVDRKALPAPDLAAGQTGRRPRTPQEQVLCAVFAEVLGVEQVGIDDDFFAFGGHSLLATRVISRIRLLLGAELPVRVLFEAPTVAELSAKLAEAGAARPAVTARERPDELPLSFAQQRLWFLDRLDADAAVGYHLPRAVRLTGRLDRDALAAALGDVVDRHESLRTVFPEQDGRAVQVVLDAGAHRPLLPVTEIAPEDLDAALAERAVRPFDLAVDLPLRAELFALPEGDGQEPREHVLLVVLHHIAGDGWSVLPLAEDLRTAYTARAEGGAPDWEPPAVQYADYTLWQRELLGDSADPASLAARQLAFWREELAGIPDELELPADFPRPALPGHRGGQVFFRLDRELHEAVTALARATGASTFMVLQAALAALLRKLGAGTDIPLGTPVAGRTDAALERQVGFFVNTLVLRTDVSGDPTFRDLIARARATDLAAYAHQDVPFEWLVDALNPERSLARQPLFQVLLALQNNAPADLALPGTRAETTAVPTGTARFDLAFELTEEQDDKGRPAGIGGLLEYSADLFTHATAESVAARLSSFLRALTERPDTALSGFDALLPKERERLFGEWNGSSVAAPEPTTVPRLFAARAATDPHRPALALPDGTTVSYGDLADRVHRLAHLLVERGVGPGQVVALMAERSAHTVTAVLAILAAGAAYLPVDPAYPDDRIAYVLGDARPAAVLTTAAVADRVPASAPEPLVLDAEGTLADLAGRPTRAPGRGPAPGDPAYVIYTSGSTGRPKGVVVGHASAAALTAQAGRFGVREGTRVLQFASLSFDAAAWEVLTTLVTGAVLVLATEEQRGPGDPLATYLTDAGIDVVCLPPAVLAAWPEDRPAPPGITVITAGEACPPALVEKWAANTTLLNAYGPTETTVCATVSTPLIPGGRPPIGTPLAGTVVHVLDDDLRPVPVGVTGELYVGGASLALGYLGRPDLTAQRFVTDPHGGPGARMYRTGDLVRWRADGTLDYVGRADDQVKLRGFRIELAEVESALLAHPEVDRAAVVVREDRPGDKRLVAYVVPAAGATPPPATLRTHVAGRLPDYMVPAAVVTLADLPLTTNGKLDRRALPAPDYTDATRGRAPVTEQERVLCAVFGEVLGLAEVGADSGFFDLGGDSISSIQLVGRARAAGLLLTAQDVFLHRTPAALAVVARPVEEQVVRGTDDGVGDFAPTPIVHWLRELDGPYDAFHQAVAVRTPAGLTRTVLATALQTVIDHHDALRMRLSVDGADGTWTLKVREPGSVNAPWLLGRENVARLDAAEVADAVRRAAREGAARLAPRDGTMLRATWLDAGAGRPGRLVLTLHHLVCDGVSWRILLDDLRRAHEAAAAGEPAELEPVGTSVRYWAGLLAEEAVSERRSAEAELWQRMLSAPDPLLAARPLDPARDTHATARTLRLTLDAETTRAVLTDVPAAFHAEINDVLVTAYALAVADWRRRTRGEGNDGSAVLIEMEGHGREEIAEGVDLGRTVGWFTTTYPLRVELGAPDWTEVWAGGPSAGRVLKQVKEQLRAVPDHGIGHGLLRRLAAHPGLERTPQLGFNYLGRLPAARDADWATTAESPLIAAGADPGLALPHVLGLNALTEDGPDGPRLTATWTWPGELLDEADAADVAEGWFRALRALVAHAQGPDAGGHTPSDVDLIALSQDELDAFENEMDDWGASL</sequence>
<dbReference type="InterPro" id="IPR045851">
    <property type="entry name" value="AMP-bd_C_sf"/>
</dbReference>
<dbReference type="GO" id="GO:0003824">
    <property type="term" value="F:catalytic activity"/>
    <property type="evidence" value="ECO:0007669"/>
    <property type="project" value="InterPro"/>
</dbReference>
<dbReference type="Pfam" id="PF00550">
    <property type="entry name" value="PP-binding"/>
    <property type="match status" value="2"/>
</dbReference>
<dbReference type="PROSITE" id="PS50075">
    <property type="entry name" value="CARRIER"/>
    <property type="match status" value="2"/>
</dbReference>
<dbReference type="NCBIfam" id="TIGR01733">
    <property type="entry name" value="AA-adenyl-dom"/>
    <property type="match status" value="2"/>
</dbReference>
<dbReference type="InterPro" id="IPR036736">
    <property type="entry name" value="ACP-like_sf"/>
</dbReference>